<accession>A0ABU3U968</accession>
<dbReference type="RefSeq" id="WP_316662971.1">
    <property type="nucleotide sequence ID" value="NZ_JAWHTF010000007.1"/>
</dbReference>
<dbReference type="SUPFAM" id="SSF48452">
    <property type="entry name" value="TPR-like"/>
    <property type="match status" value="1"/>
</dbReference>
<reference evidence="5 6" key="1">
    <citation type="submission" date="2023-10" db="EMBL/GenBank/DDBJ databases">
        <title>Marimonas sp. nov. isolated from tidal mud flat.</title>
        <authorList>
            <person name="Jaincy N.J."/>
            <person name="Srinivasan S."/>
            <person name="Lee S.-S."/>
        </authorList>
    </citation>
    <scope>NUCLEOTIDE SEQUENCE [LARGE SCALE GENOMIC DNA]</scope>
    <source>
        <strain evidence="5 6">MJ-SS3</strain>
    </source>
</reference>
<feature type="chain" id="PRO_5046629417" evidence="4">
    <location>
        <begin position="26"/>
        <end position="366"/>
    </location>
</feature>
<evidence type="ECO:0000256" key="3">
    <source>
        <dbReference type="PROSITE-ProRule" id="PRU00339"/>
    </source>
</evidence>
<dbReference type="Proteomes" id="UP001268651">
    <property type="component" value="Unassembled WGS sequence"/>
</dbReference>
<gene>
    <name evidence="5" type="ORF">RXV94_11935</name>
</gene>
<dbReference type="PROSITE" id="PS50005">
    <property type="entry name" value="TPR"/>
    <property type="match status" value="2"/>
</dbReference>
<dbReference type="InterPro" id="IPR019734">
    <property type="entry name" value="TPR_rpt"/>
</dbReference>
<evidence type="ECO:0000256" key="2">
    <source>
        <dbReference type="ARBA" id="ARBA00022803"/>
    </source>
</evidence>
<evidence type="ECO:0000256" key="4">
    <source>
        <dbReference type="SAM" id="SignalP"/>
    </source>
</evidence>
<dbReference type="Gene3D" id="1.25.40.10">
    <property type="entry name" value="Tetratricopeptide repeat domain"/>
    <property type="match status" value="1"/>
</dbReference>
<protein>
    <submittedName>
        <fullName evidence="5">DUF2911 domain-containing protein</fullName>
    </submittedName>
</protein>
<keyword evidence="4" id="KW-0732">Signal</keyword>
<feature type="repeat" description="TPR" evidence="3">
    <location>
        <begin position="282"/>
        <end position="315"/>
    </location>
</feature>
<dbReference type="EMBL" id="JAWHTF010000007">
    <property type="protein sequence ID" value="MDU8886874.1"/>
    <property type="molecule type" value="Genomic_DNA"/>
</dbReference>
<dbReference type="InterPro" id="IPR021314">
    <property type="entry name" value="DUF2911"/>
</dbReference>
<sequence length="366" mass="40164">MKHLNNLFGAGALIFALFLSTFSQAQINQPRGSQQATVSQRVGTSDVSITYARPSVNGRDIYGNVVPYGMNNLGFGTSTAAPWRAGANENTTISFSHDAKVEGKDIKAGTYGLFIEVKEGDQATLILSNDTDAWGSFFYDPSHDALRADITTKTVPSRELLTYEFNTVNPTSTVVSLVWGTREFPFTIEFDVTEIVLNEFREKSKGQLGFNRQNWEQAANFALNNGGDLNEALGWIDGAIAGNFYSQQTFNNLAIKGQILNKLGRTAEYVAVMDEASSTANANQLNVLGYQMLGAKDYDRALTYFKKAAELDPTNPNVYDSLGECYKTMGDKKNAIKNLRKSLSMNPPANVKANSEKLLKEMGESI</sequence>
<evidence type="ECO:0000256" key="1">
    <source>
        <dbReference type="ARBA" id="ARBA00022737"/>
    </source>
</evidence>
<dbReference type="InterPro" id="IPR011990">
    <property type="entry name" value="TPR-like_helical_dom_sf"/>
</dbReference>
<keyword evidence="2 3" id="KW-0802">TPR repeat</keyword>
<dbReference type="InterPro" id="IPR051685">
    <property type="entry name" value="Ycf3/AcsC/BcsC/TPR_MFPF"/>
</dbReference>
<feature type="signal peptide" evidence="4">
    <location>
        <begin position="1"/>
        <end position="25"/>
    </location>
</feature>
<comment type="caution">
    <text evidence="5">The sequence shown here is derived from an EMBL/GenBank/DDBJ whole genome shotgun (WGS) entry which is preliminary data.</text>
</comment>
<name>A0ABU3U968_9FLAO</name>
<keyword evidence="1" id="KW-0677">Repeat</keyword>
<dbReference type="PANTHER" id="PTHR44943">
    <property type="entry name" value="CELLULOSE SYNTHASE OPERON PROTEIN C"/>
    <property type="match status" value="1"/>
</dbReference>
<proteinExistence type="predicted"/>
<keyword evidence="6" id="KW-1185">Reference proteome</keyword>
<dbReference type="Pfam" id="PF11138">
    <property type="entry name" value="DUF2911"/>
    <property type="match status" value="1"/>
</dbReference>
<evidence type="ECO:0000313" key="6">
    <source>
        <dbReference type="Proteomes" id="UP001268651"/>
    </source>
</evidence>
<dbReference type="PANTHER" id="PTHR44943:SF8">
    <property type="entry name" value="TPR REPEAT-CONTAINING PROTEIN MJ0263"/>
    <property type="match status" value="1"/>
</dbReference>
<dbReference type="Pfam" id="PF14559">
    <property type="entry name" value="TPR_19"/>
    <property type="match status" value="1"/>
</dbReference>
<organism evidence="5 6">
    <name type="scientific">Gilvirhabdus luticola</name>
    <dbReference type="NCBI Taxonomy" id="3079858"/>
    <lineage>
        <taxon>Bacteria</taxon>
        <taxon>Pseudomonadati</taxon>
        <taxon>Bacteroidota</taxon>
        <taxon>Flavobacteriia</taxon>
        <taxon>Flavobacteriales</taxon>
        <taxon>Flavobacteriaceae</taxon>
        <taxon>Gilvirhabdus</taxon>
    </lineage>
</organism>
<feature type="repeat" description="TPR" evidence="3">
    <location>
        <begin position="316"/>
        <end position="349"/>
    </location>
</feature>
<dbReference type="SMART" id="SM00028">
    <property type="entry name" value="TPR"/>
    <property type="match status" value="2"/>
</dbReference>
<evidence type="ECO:0000313" key="5">
    <source>
        <dbReference type="EMBL" id="MDU8886874.1"/>
    </source>
</evidence>